<name>A0AAX1G091_VIBPH</name>
<sequence length="144" mass="15772">MSGNNQNPYFDLHTNGFGLINRTRLVTPKKGDPFYAVTIAACRGDDGEKTYIDCKVVGKDAIALFKQHKLDSYDFSINGQDRGSISFVISDLYLETFTYPSNHSTKAGQLGAGLKGRLLSVKYLKVNDVVLLQSSASDDNQQAA</sequence>
<dbReference type="EMBL" id="CP034302">
    <property type="protein sequence ID" value="QHH13174.1"/>
    <property type="molecule type" value="Genomic_DNA"/>
</dbReference>
<dbReference type="Pfam" id="PF12101">
    <property type="entry name" value="DUF3577"/>
    <property type="match status" value="1"/>
</dbReference>
<geneLocation type="plasmid" evidence="2">
    <name>pvpsd2016-3</name>
</geneLocation>
<organism evidence="1 2">
    <name type="scientific">Vibrio parahaemolyticus</name>
    <dbReference type="NCBI Taxonomy" id="670"/>
    <lineage>
        <taxon>Bacteria</taxon>
        <taxon>Pseudomonadati</taxon>
        <taxon>Pseudomonadota</taxon>
        <taxon>Gammaproteobacteria</taxon>
        <taxon>Vibrionales</taxon>
        <taxon>Vibrionaceae</taxon>
        <taxon>Vibrio</taxon>
    </lineage>
</organism>
<accession>A0AAX1G091</accession>
<dbReference type="AlphaFoldDB" id="A0AAX1G091"/>
<keyword evidence="1" id="KW-0614">Plasmid</keyword>
<reference evidence="1 2" key="1">
    <citation type="submission" date="2018-12" db="EMBL/GenBank/DDBJ databases">
        <title>Genomic insights into the evolutionary origins and pathogenicity of five Vibrio parahaemolyticus strains isolated from the shrimp with acute hepatopancreatic necrosis disease (AHPND).</title>
        <authorList>
            <person name="Yang Q."/>
            <person name="Dong X."/>
            <person name="Xie G."/>
            <person name="Fu S."/>
            <person name="Zou P."/>
            <person name="Sun J."/>
            <person name="Wang Y."/>
            <person name="Huang J."/>
        </authorList>
    </citation>
    <scope>NUCLEOTIDE SEQUENCE [LARGE SCALE GENOMIC DNA]</scope>
    <source>
        <strain evidence="1 2">20160303005-1</strain>
        <plasmid evidence="2">pvpsd2016-3</plasmid>
    </source>
</reference>
<dbReference type="InterPro" id="IPR021960">
    <property type="entry name" value="DUF3577"/>
</dbReference>
<evidence type="ECO:0000313" key="2">
    <source>
        <dbReference type="Proteomes" id="UP000464718"/>
    </source>
</evidence>
<proteinExistence type="predicted"/>
<dbReference type="RefSeq" id="WP_086482416.1">
    <property type="nucleotide sequence ID" value="NZ_CP034302.1"/>
</dbReference>
<evidence type="ECO:0000313" key="1">
    <source>
        <dbReference type="EMBL" id="QHH13174.1"/>
    </source>
</evidence>
<gene>
    <name evidence="1" type="ORF">EHC69_28340</name>
</gene>
<protein>
    <submittedName>
        <fullName evidence="1">DUF3577 domain-containing protein</fullName>
    </submittedName>
</protein>
<dbReference type="Proteomes" id="UP000464718">
    <property type="component" value="Plasmid pvpsd2016-3"/>
</dbReference>